<accession>A0ACC1HJT6</accession>
<evidence type="ECO:0000313" key="2">
    <source>
        <dbReference type="Proteomes" id="UP001145114"/>
    </source>
</evidence>
<gene>
    <name evidence="1" type="ORF">EV182_001348</name>
</gene>
<comment type="caution">
    <text evidence="1">The sequence shown here is derived from an EMBL/GenBank/DDBJ whole genome shotgun (WGS) entry which is preliminary data.</text>
</comment>
<proteinExistence type="predicted"/>
<sequence length="407" mass="46597">MIKVSFQSVAVALMAFTAIVFAQSALNNKYHQFELSSECRNPVVRKEIRDLDDEEWAMITDVITRMRNVGWFDWYGRVHSELFDYVHGNSMFFPFHRRFIRDFEFAGQSFNSAFFVPYWDSALDYLEPSKSEVLTSKYMGGNGSSLNQCVVDGVEANVILNYPETRCLRRQYNGQQPNTIQSWYPPSYIYNFVNTDTLMADFRSHIEYSIHGAVHLGLGADMETPWAANDFVFMIHHGNLDRLWNLWQQRSNGNGGTLIDTMDGPGPGNSAGISLNDEIVGYRETISEVLQIGQGKMCYTYPSQTARSASSSGTDMNEYCNAIDKTQRSQVSFCKNSSLAYQKRDFQQMVNCVPMLADLQLVFCEYSVQYAEMMGKSQEEVLEHYSLCQEFSRFVERCFPYANSTST</sequence>
<name>A0ACC1HJT6_9FUNG</name>
<organism evidence="1 2">
    <name type="scientific">Spiromyces aspiralis</name>
    <dbReference type="NCBI Taxonomy" id="68401"/>
    <lineage>
        <taxon>Eukaryota</taxon>
        <taxon>Fungi</taxon>
        <taxon>Fungi incertae sedis</taxon>
        <taxon>Zoopagomycota</taxon>
        <taxon>Kickxellomycotina</taxon>
        <taxon>Kickxellomycetes</taxon>
        <taxon>Kickxellales</taxon>
        <taxon>Kickxellaceae</taxon>
        <taxon>Spiromyces</taxon>
    </lineage>
</organism>
<dbReference type="Proteomes" id="UP001145114">
    <property type="component" value="Unassembled WGS sequence"/>
</dbReference>
<reference evidence="1" key="1">
    <citation type="submission" date="2022-06" db="EMBL/GenBank/DDBJ databases">
        <title>Phylogenomic reconstructions and comparative analyses of Kickxellomycotina fungi.</title>
        <authorList>
            <person name="Reynolds N.K."/>
            <person name="Stajich J.E."/>
            <person name="Barry K."/>
            <person name="Grigoriev I.V."/>
            <person name="Crous P."/>
            <person name="Smith M.E."/>
        </authorList>
    </citation>
    <scope>NUCLEOTIDE SEQUENCE</scope>
    <source>
        <strain evidence="1">RSA 2271</strain>
    </source>
</reference>
<dbReference type="EMBL" id="JAMZIH010005325">
    <property type="protein sequence ID" value="KAJ1675398.1"/>
    <property type="molecule type" value="Genomic_DNA"/>
</dbReference>
<keyword evidence="2" id="KW-1185">Reference proteome</keyword>
<protein>
    <submittedName>
        <fullName evidence="1">Uncharacterized protein</fullName>
    </submittedName>
</protein>
<evidence type="ECO:0000313" key="1">
    <source>
        <dbReference type="EMBL" id="KAJ1675398.1"/>
    </source>
</evidence>